<proteinExistence type="predicted"/>
<reference evidence="1 2" key="1">
    <citation type="journal article" date="2006" name="Science">
        <title>The genome of black cottonwood, Populus trichocarpa (Torr. &amp; Gray).</title>
        <authorList>
            <person name="Tuskan G.A."/>
            <person name="Difazio S."/>
            <person name="Jansson S."/>
            <person name="Bohlmann J."/>
            <person name="Grigoriev I."/>
            <person name="Hellsten U."/>
            <person name="Putnam N."/>
            <person name="Ralph S."/>
            <person name="Rombauts S."/>
            <person name="Salamov A."/>
            <person name="Schein J."/>
            <person name="Sterck L."/>
            <person name="Aerts A."/>
            <person name="Bhalerao R.R."/>
            <person name="Bhalerao R.P."/>
            <person name="Blaudez D."/>
            <person name="Boerjan W."/>
            <person name="Brun A."/>
            <person name="Brunner A."/>
            <person name="Busov V."/>
            <person name="Campbell M."/>
            <person name="Carlson J."/>
            <person name="Chalot M."/>
            <person name="Chapman J."/>
            <person name="Chen G.L."/>
            <person name="Cooper D."/>
            <person name="Coutinho P.M."/>
            <person name="Couturier J."/>
            <person name="Covert S."/>
            <person name="Cronk Q."/>
            <person name="Cunningham R."/>
            <person name="Davis J."/>
            <person name="Degroeve S."/>
            <person name="Dejardin A."/>
            <person name="Depamphilis C."/>
            <person name="Detter J."/>
            <person name="Dirks B."/>
            <person name="Dubchak I."/>
            <person name="Duplessis S."/>
            <person name="Ehlting J."/>
            <person name="Ellis B."/>
            <person name="Gendler K."/>
            <person name="Goodstein D."/>
            <person name="Gribskov M."/>
            <person name="Grimwood J."/>
            <person name="Groover A."/>
            <person name="Gunter L."/>
            <person name="Hamberger B."/>
            <person name="Heinze B."/>
            <person name="Helariutta Y."/>
            <person name="Henrissat B."/>
            <person name="Holligan D."/>
            <person name="Holt R."/>
            <person name="Huang W."/>
            <person name="Islam-Faridi N."/>
            <person name="Jones S."/>
            <person name="Jones-Rhoades M."/>
            <person name="Jorgensen R."/>
            <person name="Joshi C."/>
            <person name="Kangasjarvi J."/>
            <person name="Karlsson J."/>
            <person name="Kelleher C."/>
            <person name="Kirkpatrick R."/>
            <person name="Kirst M."/>
            <person name="Kohler A."/>
            <person name="Kalluri U."/>
            <person name="Larimer F."/>
            <person name="Leebens-Mack J."/>
            <person name="Leple J.C."/>
            <person name="Locascio P."/>
            <person name="Lou Y."/>
            <person name="Lucas S."/>
            <person name="Martin F."/>
            <person name="Montanini B."/>
            <person name="Napoli C."/>
            <person name="Nelson D.R."/>
            <person name="Nelson C."/>
            <person name="Nieminen K."/>
            <person name="Nilsson O."/>
            <person name="Pereda V."/>
            <person name="Peter G."/>
            <person name="Philippe R."/>
            <person name="Pilate G."/>
            <person name="Poliakov A."/>
            <person name="Razumovskaya J."/>
            <person name="Richardson P."/>
            <person name="Rinaldi C."/>
            <person name="Ritland K."/>
            <person name="Rouze P."/>
            <person name="Ryaboy D."/>
            <person name="Schmutz J."/>
            <person name="Schrader J."/>
            <person name="Segerman B."/>
            <person name="Shin H."/>
            <person name="Siddiqui A."/>
            <person name="Sterky F."/>
            <person name="Terry A."/>
            <person name="Tsai C.J."/>
            <person name="Uberbacher E."/>
            <person name="Unneberg P."/>
            <person name="Vahala J."/>
            <person name="Wall K."/>
            <person name="Wessler S."/>
            <person name="Yang G."/>
            <person name="Yin T."/>
            <person name="Douglas C."/>
            <person name="Marra M."/>
            <person name="Sandberg G."/>
            <person name="Van de Peer Y."/>
            <person name="Rokhsar D."/>
        </authorList>
    </citation>
    <scope>NUCLEOTIDE SEQUENCE [LARGE SCALE GENOMIC DNA]</scope>
    <source>
        <strain evidence="2">cv. Nisqually</strain>
    </source>
</reference>
<evidence type="ECO:0000313" key="2">
    <source>
        <dbReference type="Proteomes" id="UP000006729"/>
    </source>
</evidence>
<gene>
    <name evidence="1" type="ORF">POPTR_006G077775v4</name>
</gene>
<evidence type="ECO:0000313" key="1">
    <source>
        <dbReference type="EMBL" id="KAI9392353.1"/>
    </source>
</evidence>
<dbReference type="Proteomes" id="UP000006729">
    <property type="component" value="Chromosome 6"/>
</dbReference>
<accession>A0ACC0SSX2</accession>
<organism evidence="1 2">
    <name type="scientific">Populus trichocarpa</name>
    <name type="common">Western balsam poplar</name>
    <name type="synonym">Populus balsamifera subsp. trichocarpa</name>
    <dbReference type="NCBI Taxonomy" id="3694"/>
    <lineage>
        <taxon>Eukaryota</taxon>
        <taxon>Viridiplantae</taxon>
        <taxon>Streptophyta</taxon>
        <taxon>Embryophyta</taxon>
        <taxon>Tracheophyta</taxon>
        <taxon>Spermatophyta</taxon>
        <taxon>Magnoliopsida</taxon>
        <taxon>eudicotyledons</taxon>
        <taxon>Gunneridae</taxon>
        <taxon>Pentapetalae</taxon>
        <taxon>rosids</taxon>
        <taxon>fabids</taxon>
        <taxon>Malpighiales</taxon>
        <taxon>Salicaceae</taxon>
        <taxon>Saliceae</taxon>
        <taxon>Populus</taxon>
    </lineage>
</organism>
<protein>
    <submittedName>
        <fullName evidence="1">Uncharacterized protein</fullName>
    </submittedName>
</protein>
<sequence length="84" mass="9562">MCAHTIKDGIGVNSHLLSCALTSYQNLDLRKCPISPSFQTREEEAGAEKKMTVQNEDKKAIKQEKLASKKEKDMHIKVTPEFQW</sequence>
<dbReference type="EMBL" id="CM009295">
    <property type="protein sequence ID" value="KAI9392353.1"/>
    <property type="molecule type" value="Genomic_DNA"/>
</dbReference>
<keyword evidence="2" id="KW-1185">Reference proteome</keyword>
<name>A0ACC0SSX2_POPTR</name>
<comment type="caution">
    <text evidence="1">The sequence shown here is derived from an EMBL/GenBank/DDBJ whole genome shotgun (WGS) entry which is preliminary data.</text>
</comment>